<keyword evidence="9" id="KW-1002">Plastid outer membrane</keyword>
<dbReference type="PROSITE" id="PS51720">
    <property type="entry name" value="G_AIG1"/>
    <property type="match status" value="1"/>
</dbReference>
<name>A0AAD8J2T3_9APIA</name>
<comment type="function">
    <text evidence="17">GTPase involved in protein precursor import into chloroplasts. Seems to recognize chloroplast-destined precursor proteins and regulate their presentation to the translocation channel through GTP hydrolysis. Probably specialized in the import of nuclear encoded non-photosynthetic preproteins from the cytoplasm to the chloroplast.</text>
</comment>
<dbReference type="PANTHER" id="PTHR10903">
    <property type="entry name" value="GTPASE, IMAP FAMILY MEMBER-RELATED"/>
    <property type="match status" value="1"/>
</dbReference>
<feature type="domain" description="AIG1-type G" evidence="18">
    <location>
        <begin position="81"/>
        <end position="310"/>
    </location>
</feature>
<dbReference type="Pfam" id="PF04548">
    <property type="entry name" value="AIG1"/>
    <property type="match status" value="1"/>
</dbReference>
<dbReference type="NCBIfam" id="TIGR00993">
    <property type="entry name" value="3a0901s04IAP86"/>
    <property type="match status" value="1"/>
</dbReference>
<evidence type="ECO:0000256" key="4">
    <source>
        <dbReference type="ARBA" id="ARBA00022640"/>
    </source>
</evidence>
<evidence type="ECO:0000256" key="14">
    <source>
        <dbReference type="ARBA" id="ARBA00023136"/>
    </source>
</evidence>
<evidence type="ECO:0000256" key="16">
    <source>
        <dbReference type="ARBA" id="ARBA00023775"/>
    </source>
</evidence>
<dbReference type="GO" id="GO:0003924">
    <property type="term" value="F:GTPase activity"/>
    <property type="evidence" value="ECO:0007669"/>
    <property type="project" value="InterPro"/>
</dbReference>
<evidence type="ECO:0000256" key="17">
    <source>
        <dbReference type="ARBA" id="ARBA00045184"/>
    </source>
</evidence>
<evidence type="ECO:0000256" key="15">
    <source>
        <dbReference type="ARBA" id="ARBA00023766"/>
    </source>
</evidence>
<keyword evidence="2" id="KW-0813">Transport</keyword>
<dbReference type="AlphaFoldDB" id="A0AAD8J2T3"/>
<proteinExistence type="inferred from homology"/>
<comment type="similarity">
    <text evidence="16">Belongs to the TRAFAC class TrmE-Era-EngA-EngB-Septin-like GTPase superfamily. AIG1/Toc34/Toc159-like paraseptin GTPase family. TOC159 subfamily.</text>
</comment>
<dbReference type="GO" id="GO:0005525">
    <property type="term" value="F:GTP binding"/>
    <property type="evidence" value="ECO:0007669"/>
    <property type="project" value="UniProtKB-KW"/>
</dbReference>
<dbReference type="FunFam" id="3.40.50.300:FF:000413">
    <property type="entry name" value="Translocase of chloroplast 120, chloroplastic"/>
    <property type="match status" value="1"/>
</dbReference>
<evidence type="ECO:0000256" key="8">
    <source>
        <dbReference type="ARBA" id="ARBA00022801"/>
    </source>
</evidence>
<keyword evidence="12" id="KW-1133">Transmembrane helix</keyword>
<keyword evidence="20" id="KW-1185">Reference proteome</keyword>
<keyword evidence="4" id="KW-0934">Plastid</keyword>
<evidence type="ECO:0000256" key="10">
    <source>
        <dbReference type="ARBA" id="ARBA00022842"/>
    </source>
</evidence>
<dbReference type="InterPro" id="IPR024283">
    <property type="entry name" value="TOC159_MAD"/>
</dbReference>
<comment type="subcellular location">
    <subcellularLocation>
        <location evidence="15">Plastid</location>
        <location evidence="15">Chloroplast outer membrane</location>
        <topology evidence="15">Single-pass membrane protein</topology>
    </subcellularLocation>
</comment>
<comment type="caution">
    <text evidence="19">The sequence shown here is derived from an EMBL/GenBank/DDBJ whole genome shotgun (WGS) entry which is preliminary data.</text>
</comment>
<dbReference type="GO" id="GO:0009707">
    <property type="term" value="C:chloroplast outer membrane"/>
    <property type="evidence" value="ECO:0007669"/>
    <property type="project" value="UniProtKB-SubCell"/>
</dbReference>
<keyword evidence="6" id="KW-0479">Metal-binding</keyword>
<gene>
    <name evidence="19" type="ORF">POM88_013943</name>
</gene>
<keyword evidence="13" id="KW-0342">GTP-binding</keyword>
<evidence type="ECO:0000256" key="1">
    <source>
        <dbReference type="ARBA" id="ARBA00001946"/>
    </source>
</evidence>
<dbReference type="Proteomes" id="UP001237642">
    <property type="component" value="Unassembled WGS sequence"/>
</dbReference>
<keyword evidence="7" id="KW-0547">Nucleotide-binding</keyword>
<evidence type="ECO:0000256" key="7">
    <source>
        <dbReference type="ARBA" id="ARBA00022741"/>
    </source>
</evidence>
<evidence type="ECO:0000256" key="12">
    <source>
        <dbReference type="ARBA" id="ARBA00022989"/>
    </source>
</evidence>
<dbReference type="GO" id="GO:0015031">
    <property type="term" value="P:protein transport"/>
    <property type="evidence" value="ECO:0007669"/>
    <property type="project" value="UniProtKB-KW"/>
</dbReference>
<dbReference type="GO" id="GO:0046872">
    <property type="term" value="F:metal ion binding"/>
    <property type="evidence" value="ECO:0007669"/>
    <property type="project" value="UniProtKB-KW"/>
</dbReference>
<keyword evidence="11" id="KW-0653">Protein transport</keyword>
<evidence type="ECO:0000256" key="2">
    <source>
        <dbReference type="ARBA" id="ARBA00022448"/>
    </source>
</evidence>
<dbReference type="InterPro" id="IPR005690">
    <property type="entry name" value="Toc86_159"/>
</dbReference>
<evidence type="ECO:0000256" key="5">
    <source>
        <dbReference type="ARBA" id="ARBA00022692"/>
    </source>
</evidence>
<comment type="cofactor">
    <cofactor evidence="1">
        <name>Mg(2+)</name>
        <dbReference type="ChEBI" id="CHEBI:18420"/>
    </cofactor>
</comment>
<evidence type="ECO:0000313" key="19">
    <source>
        <dbReference type="EMBL" id="KAK1394887.1"/>
    </source>
</evidence>
<organism evidence="19 20">
    <name type="scientific">Heracleum sosnowskyi</name>
    <dbReference type="NCBI Taxonomy" id="360622"/>
    <lineage>
        <taxon>Eukaryota</taxon>
        <taxon>Viridiplantae</taxon>
        <taxon>Streptophyta</taxon>
        <taxon>Embryophyta</taxon>
        <taxon>Tracheophyta</taxon>
        <taxon>Spermatophyta</taxon>
        <taxon>Magnoliopsida</taxon>
        <taxon>eudicotyledons</taxon>
        <taxon>Gunneridae</taxon>
        <taxon>Pentapetalae</taxon>
        <taxon>asterids</taxon>
        <taxon>campanulids</taxon>
        <taxon>Apiales</taxon>
        <taxon>Apiaceae</taxon>
        <taxon>Apioideae</taxon>
        <taxon>apioid superclade</taxon>
        <taxon>Tordylieae</taxon>
        <taxon>Tordyliinae</taxon>
        <taxon>Heracleum</taxon>
    </lineage>
</organism>
<reference evidence="19" key="2">
    <citation type="submission" date="2023-05" db="EMBL/GenBank/DDBJ databases">
        <authorList>
            <person name="Schelkunov M.I."/>
        </authorList>
    </citation>
    <scope>NUCLEOTIDE SEQUENCE</scope>
    <source>
        <strain evidence="19">Hsosn_3</strain>
        <tissue evidence="19">Leaf</tissue>
    </source>
</reference>
<evidence type="ECO:0000256" key="11">
    <source>
        <dbReference type="ARBA" id="ARBA00022927"/>
    </source>
</evidence>
<protein>
    <submittedName>
        <fullName evidence="19">Translocase of chloroplast 120, chloroplastic-like</fullName>
    </submittedName>
</protein>
<keyword evidence="5" id="KW-0812">Transmembrane</keyword>
<evidence type="ECO:0000256" key="9">
    <source>
        <dbReference type="ARBA" id="ARBA00022805"/>
    </source>
</evidence>
<evidence type="ECO:0000259" key="18">
    <source>
        <dbReference type="PROSITE" id="PS51720"/>
    </source>
</evidence>
<dbReference type="InterPro" id="IPR006703">
    <property type="entry name" value="G_AIG1"/>
</dbReference>
<dbReference type="Pfam" id="PF11886">
    <property type="entry name" value="TOC159_MAD"/>
    <property type="match status" value="1"/>
</dbReference>
<dbReference type="PANTHER" id="PTHR10903:SF135">
    <property type="entry name" value="TRANSLOCASE OF CHLOROPLAST 120, CHLOROPLASTIC-RELATED"/>
    <property type="match status" value="1"/>
</dbReference>
<evidence type="ECO:0000256" key="3">
    <source>
        <dbReference type="ARBA" id="ARBA00022528"/>
    </source>
</evidence>
<sequence>MDNAVETVESDEIRDKLQMIRVKSLRLAQRLGLTPSNDAVAQMLYRLGLAEQFQGGRADTFSFNRAWAMAEQSELAGEPLDFSCTILVLGKSGVGKSATINSIFDQVMFGTDAFQLETKKVKDAVGTVNGIKVRVIDTPGLSPLWSDQQRNRKILHSVKRFIGKSPPDIVLYFDRLNMHDRDLVDMPLLQTINSTFSPSVWMNTIVVLTHAASAPPEGPNGAATNYNTYVNRRSDALQRAIRQASKVVQLMNPVTLVENHFACRTNRAGQRVLPNGLAWKPRLLMLSFASKILDEANELLKSQNGALGGPYIAQPRLPPLQIFLSSLLQSKPKLKLPHDEQYVIGDETLDDDLDELLNSDDELEYDELPPFKPLSRARVAKLSKSQKKAYYDELDYREKLYMKKQLRDSKQWRMMKKMEAEAKELPSDHSNDSMKETEGEAYYVVNLPVPTSFNSDDPVHRYRFLHNSNQLIAMPVQYSGSWDHDDGYAGVIMNSSFEAINKVPMSFTGQIKKDKKEALFTMEVTGLVKHDETKETTVSFDVQPIERDIAYTIRSDTKFSNFRRNKTTAGLSVTRMGDALTAGVKVEDKIMVSRRAQVVMTGGATAYGRNVAYGGSLEATLRDIDFPLGRSLSTMSFSTVQWSCGFVSIWNAKTQIPIGRFTDLIGSLNLNDRGEGQVSIRLKSSKHPHLTLVGLVPLLSKLLTMLFRSSLSLNHLFYNLDF</sequence>
<dbReference type="SUPFAM" id="SSF52540">
    <property type="entry name" value="P-loop containing nucleoside triphosphate hydrolases"/>
    <property type="match status" value="1"/>
</dbReference>
<accession>A0AAD8J2T3</accession>
<dbReference type="InterPro" id="IPR045058">
    <property type="entry name" value="GIMA/IAN/Toc"/>
</dbReference>
<dbReference type="Gene3D" id="3.40.50.300">
    <property type="entry name" value="P-loop containing nucleotide triphosphate hydrolases"/>
    <property type="match status" value="1"/>
</dbReference>
<reference evidence="19" key="1">
    <citation type="submission" date="2023-02" db="EMBL/GenBank/DDBJ databases">
        <title>Genome of toxic invasive species Heracleum sosnowskyi carries increased number of genes despite the absence of recent whole-genome duplications.</title>
        <authorList>
            <person name="Schelkunov M."/>
            <person name="Shtratnikova V."/>
            <person name="Makarenko M."/>
            <person name="Klepikova A."/>
            <person name="Omelchenko D."/>
            <person name="Novikova G."/>
            <person name="Obukhova E."/>
            <person name="Bogdanov V."/>
            <person name="Penin A."/>
            <person name="Logacheva M."/>
        </authorList>
    </citation>
    <scope>NUCLEOTIDE SEQUENCE</scope>
    <source>
        <strain evidence="19">Hsosn_3</strain>
        <tissue evidence="19">Leaf</tissue>
    </source>
</reference>
<evidence type="ECO:0000256" key="13">
    <source>
        <dbReference type="ARBA" id="ARBA00023134"/>
    </source>
</evidence>
<keyword evidence="14" id="KW-0472">Membrane</keyword>
<keyword evidence="10" id="KW-0460">Magnesium</keyword>
<keyword evidence="3" id="KW-0150">Chloroplast</keyword>
<dbReference type="EMBL" id="JAUIZM010000003">
    <property type="protein sequence ID" value="KAK1394887.1"/>
    <property type="molecule type" value="Genomic_DNA"/>
</dbReference>
<evidence type="ECO:0000256" key="6">
    <source>
        <dbReference type="ARBA" id="ARBA00022723"/>
    </source>
</evidence>
<keyword evidence="8" id="KW-0378">Hydrolase</keyword>
<evidence type="ECO:0000313" key="20">
    <source>
        <dbReference type="Proteomes" id="UP001237642"/>
    </source>
</evidence>
<dbReference type="GO" id="GO:0045036">
    <property type="term" value="P:protein targeting to chloroplast"/>
    <property type="evidence" value="ECO:0007669"/>
    <property type="project" value="InterPro"/>
</dbReference>
<dbReference type="InterPro" id="IPR027417">
    <property type="entry name" value="P-loop_NTPase"/>
</dbReference>